<accession>A0A4U6XCJ3</accession>
<feature type="region of interest" description="Disordered" evidence="1">
    <location>
        <begin position="116"/>
        <end position="151"/>
    </location>
</feature>
<gene>
    <name evidence="2" type="ORF">CTA1_6536</name>
</gene>
<comment type="caution">
    <text evidence="2">The sequence shown here is derived from an EMBL/GenBank/DDBJ whole genome shotgun (WGS) entry which is preliminary data.</text>
</comment>
<dbReference type="AlphaFoldDB" id="A0A4U6XCJ3"/>
<dbReference type="STRING" id="1306861.A0A4U6XCJ3"/>
<feature type="compositionally biased region" description="Pro residues" evidence="1">
    <location>
        <begin position="687"/>
        <end position="703"/>
    </location>
</feature>
<feature type="compositionally biased region" description="Basic and acidic residues" evidence="1">
    <location>
        <begin position="567"/>
        <end position="576"/>
    </location>
</feature>
<protein>
    <submittedName>
        <fullName evidence="2">Uncharacterized protein</fullName>
    </submittedName>
</protein>
<evidence type="ECO:0000256" key="1">
    <source>
        <dbReference type="SAM" id="MobiDB-lite"/>
    </source>
</evidence>
<evidence type="ECO:0000313" key="3">
    <source>
        <dbReference type="Proteomes" id="UP000310108"/>
    </source>
</evidence>
<keyword evidence="3" id="KW-1185">Reference proteome</keyword>
<feature type="compositionally biased region" description="Acidic residues" evidence="1">
    <location>
        <begin position="413"/>
        <end position="430"/>
    </location>
</feature>
<feature type="compositionally biased region" description="Acidic residues" evidence="1">
    <location>
        <begin position="531"/>
        <end position="543"/>
    </location>
</feature>
<reference evidence="2 3" key="1">
    <citation type="journal article" date="2019" name="PLoS ONE">
        <title>Comparative genome analysis indicates high evolutionary potential of pathogenicity genes in Colletotrichum tanaceti.</title>
        <authorList>
            <person name="Lelwala R.V."/>
            <person name="Korhonen P.K."/>
            <person name="Young N.D."/>
            <person name="Scott J.B."/>
            <person name="Ades P.A."/>
            <person name="Gasser R.B."/>
            <person name="Taylor P.W.J."/>
        </authorList>
    </citation>
    <scope>NUCLEOTIDE SEQUENCE [LARGE SCALE GENOMIC DNA]</scope>
    <source>
        <strain evidence="2">BRIP57314</strain>
    </source>
</reference>
<feature type="compositionally biased region" description="Basic and acidic residues" evidence="1">
    <location>
        <begin position="472"/>
        <end position="486"/>
    </location>
</feature>
<feature type="compositionally biased region" description="Basic and acidic residues" evidence="1">
    <location>
        <begin position="437"/>
        <end position="457"/>
    </location>
</feature>
<sequence length="1116" mass="121691">MALRERPDPHHIHPGMPSALDADTPPASSNTTAMSPAHRHHHHHHHHHHQSLLSATDAALNFAASFHRDAQACRGALERRRLHETYRDKILAVDGIAANVAAALLPLLRGTVENKLEHDEEDRADDDDDSYIGTGTTTGTSTGTTSTSSRWGDFDRLAQRGRRMRDRESQHLQHRSGIIAAWGPECFGHYGWHTLPLPLLRQLHDLAVLVPRWGDVVELLNAKMLARHELRVVGGHNKALRIGEHSPASKVQAAHSPVERSDILAALEWAQTRAASLSLSMSVSMSMSSSSSSSSAARRGVKRAARRINGAPIGEYGLKRDVFGMVVPLDEGEAQDGKDDVVGELDELEEDAENIDNDSNDGHSIVHHLTRPTKRTRLSASSTRYGLSVSPGFQKVPETRHGRARGNHTPGSEQEDLEESELLEQSEDSGAETGDQTSREETSDSDRVSPRATRMEMEEQGMQNGIYTFTGMREHPILSNESRDVQSVRTGDSAGGSAKAKTPSLASWPEDEETVSVAEEQPRDATSPESAETEVESEEESSGDEVMALSTAKDGWAEEATPTGTSKSRDAHRCDLEDSNDGYHQGNRESEEKTSRTISQGPTSASDAVPGQSSRAGRPSALRDPANHPVADRTLAPSHDTGEEASKVGHYLISPPLTTSGSDGTGRAPPAAPVSGPVSTGSSPLSLPLPLPLPQPQPQPQPQPSLQRQQQQQQTILQGLQARHAETIRRLIKDLRRPHPSEEVSRHRRLQLAWLGPERWARIYAAPDPRGRLGRGCVTSPDEADVWYLTWESFRRHAEAGGVFGRPVVVRQEFQDSGGYDVVDYVDMLWQRFPEKRVDVQHGATGATASMSLAEYCLAVADADLGSADAAAPISSVTNLRRLARADEPLLSRLPRFRLLSTLADRVAGAVERGGGGHFFVNDVQGSLGFDLLSFAGAFSGSYVDPLVGSWTRCLSGVQIVAVATDLDDADWRRFAREGRGWAPPSLLPLPPPAGGTGGAGRLMVLEQDDVLFMPPGLRAVRATFAPEPCLMEGGMLWDECSIGEILEGLIWVVENRAYADDYFHVAFQLFPLVDALERWLDDENYVGLPSSQAEQYHQTVKAGIRTLRSLLRVTP</sequence>
<feature type="compositionally biased region" description="Basic and acidic residues" evidence="1">
    <location>
        <begin position="586"/>
        <end position="595"/>
    </location>
</feature>
<name>A0A4U6XCJ3_9PEZI</name>
<feature type="compositionally biased region" description="Basic residues" evidence="1">
    <location>
        <begin position="365"/>
        <end position="377"/>
    </location>
</feature>
<organism evidence="2 3">
    <name type="scientific">Colletotrichum tanaceti</name>
    <dbReference type="NCBI Taxonomy" id="1306861"/>
    <lineage>
        <taxon>Eukaryota</taxon>
        <taxon>Fungi</taxon>
        <taxon>Dikarya</taxon>
        <taxon>Ascomycota</taxon>
        <taxon>Pezizomycotina</taxon>
        <taxon>Sordariomycetes</taxon>
        <taxon>Hypocreomycetidae</taxon>
        <taxon>Glomerellales</taxon>
        <taxon>Glomerellaceae</taxon>
        <taxon>Colletotrichum</taxon>
        <taxon>Colletotrichum destructivum species complex</taxon>
    </lineage>
</organism>
<dbReference type="Proteomes" id="UP000310108">
    <property type="component" value="Unassembled WGS sequence"/>
</dbReference>
<feature type="region of interest" description="Disordered" evidence="1">
    <location>
        <begin position="353"/>
        <end position="720"/>
    </location>
</feature>
<feature type="compositionally biased region" description="Basic and acidic residues" evidence="1">
    <location>
        <begin position="1"/>
        <end position="11"/>
    </location>
</feature>
<feature type="compositionally biased region" description="Low complexity" evidence="1">
    <location>
        <begin position="133"/>
        <end position="149"/>
    </location>
</feature>
<dbReference type="EMBL" id="PJEX01000207">
    <property type="protein sequence ID" value="TKW53033.1"/>
    <property type="molecule type" value="Genomic_DNA"/>
</dbReference>
<evidence type="ECO:0000313" key="2">
    <source>
        <dbReference type="EMBL" id="TKW53033.1"/>
    </source>
</evidence>
<feature type="compositionally biased region" description="Basic residues" evidence="1">
    <location>
        <begin position="37"/>
        <end position="50"/>
    </location>
</feature>
<proteinExistence type="predicted"/>
<feature type="compositionally biased region" description="Acidic residues" evidence="1">
    <location>
        <begin position="119"/>
        <end position="130"/>
    </location>
</feature>
<feature type="region of interest" description="Disordered" evidence="1">
    <location>
        <begin position="1"/>
        <end position="53"/>
    </location>
</feature>
<feature type="compositionally biased region" description="Polar residues" evidence="1">
    <location>
        <begin position="596"/>
        <end position="615"/>
    </location>
</feature>
<feature type="compositionally biased region" description="Low complexity" evidence="1">
    <location>
        <begin position="704"/>
        <end position="720"/>
    </location>
</feature>